<name>A0ABW4BAJ4_9LACO</name>
<evidence type="ECO:0000313" key="1">
    <source>
        <dbReference type="EMBL" id="MFD1393949.1"/>
    </source>
</evidence>
<proteinExistence type="predicted"/>
<comment type="caution">
    <text evidence="1">The sequence shown here is derived from an EMBL/GenBank/DDBJ whole genome shotgun (WGS) entry which is preliminary data.</text>
</comment>
<dbReference type="EMBL" id="JBHTMO010000036">
    <property type="protein sequence ID" value="MFD1393949.1"/>
    <property type="molecule type" value="Genomic_DNA"/>
</dbReference>
<reference evidence="2" key="1">
    <citation type="journal article" date="2019" name="Int. J. Syst. Evol. Microbiol.">
        <title>The Global Catalogue of Microorganisms (GCM) 10K type strain sequencing project: providing services to taxonomists for standard genome sequencing and annotation.</title>
        <authorList>
            <consortium name="The Broad Institute Genomics Platform"/>
            <consortium name="The Broad Institute Genome Sequencing Center for Infectious Disease"/>
            <person name="Wu L."/>
            <person name="Ma J."/>
        </authorList>
    </citation>
    <scope>NUCLEOTIDE SEQUENCE [LARGE SCALE GENOMIC DNA]</scope>
    <source>
        <strain evidence="2">CCM 8911</strain>
    </source>
</reference>
<dbReference type="RefSeq" id="WP_125586360.1">
    <property type="nucleotide sequence ID" value="NZ_JBHTMO010000036.1"/>
</dbReference>
<gene>
    <name evidence="1" type="ORF">ACFQ3L_10270</name>
</gene>
<organism evidence="1 2">
    <name type="scientific">Lacticaseibacillus jixianensis</name>
    <dbReference type="NCBI Taxonomy" id="2486012"/>
    <lineage>
        <taxon>Bacteria</taxon>
        <taxon>Bacillati</taxon>
        <taxon>Bacillota</taxon>
        <taxon>Bacilli</taxon>
        <taxon>Lactobacillales</taxon>
        <taxon>Lactobacillaceae</taxon>
        <taxon>Lacticaseibacillus</taxon>
    </lineage>
</organism>
<dbReference type="Proteomes" id="UP001597249">
    <property type="component" value="Unassembled WGS sequence"/>
</dbReference>
<evidence type="ECO:0008006" key="3">
    <source>
        <dbReference type="Google" id="ProtNLM"/>
    </source>
</evidence>
<evidence type="ECO:0000313" key="2">
    <source>
        <dbReference type="Proteomes" id="UP001597249"/>
    </source>
</evidence>
<sequence>MKLSAHKIRWSGLLGLCVWLTFLMAAARGQLVQADVMPGAKDITKYFNADVDYSDASNLQQDHGGAPLMSAQVANPTKPLRFKFDSVTATNLLATGGEATSPAISSTSVLTFTIDAGSTSDTSGTINTSIFGDAQDRFSNFLMMFSVPGAGAGAWFDLTSPGVTVTGNGTKVALVNGAIPIKPPKTEHSGFLGWDSKTVRDDSGVISDFDGTVQADQTIKITVDMAKVQMQDGKSVPVDATTSLQVKQQFTNTQYTKRESDGQLYTSYLKLLVGKLAFSIPLEPKVTSKLVLPPDVSTDYFGIVTGTITQPGDKLEIGVDTDGDGQINTPVDQASLYVSIVDDNKWVYVITKDVAKEWGLSSTDGKFSQKIVVKETQTDLKNSGTGSTTIAGNGKTYPNIDWTDIINKIHQLLKDGVKGDAVDQLYQEIADVNQQEAASDADYAITLTAPNSKTPPTPVNFMFAPQFKGQPAAGSALPNGMKAPTSTLDWQLTKQGNPVGDAVLTNLPKIVDTADDAETPVASALQPLTVTATFGTTTAGTITAHDSYSQNGEAVTIEATFTVGGATFKVRKLVHILALKPVKSDLVTSGKYSDFSFNVNEKAPLAALAGATATWHRVRAADGLAAASDDQDLQDGDGDPWALHVGAIRHINDGDSYQLKVQVDGKTALYSNVAAVQVKADDGFAIDQVPDFKFHTTGTSDGDPSLADILHGSYAPADQAGTKELSASGTEPLAFGAYFGQGVRWQLSAAVAPFTWTKAGDEPKPSIQIQMSLDAGAQAGNATAGILGTGTALDADQNVESAAATLSGTSTGNFSLYRRVTATMAIYNAAYAKPGTFTPTITWRLGTPPAEAAAPAHEAGPRQSR</sequence>
<accession>A0ABW4BAJ4</accession>
<keyword evidence="2" id="KW-1185">Reference proteome</keyword>
<protein>
    <recommendedName>
        <fullName evidence="3">WxL domain-containing protein</fullName>
    </recommendedName>
</protein>